<accession>A0ABV0GM32</accession>
<proteinExistence type="predicted"/>
<dbReference type="Proteomes" id="UP001448614">
    <property type="component" value="Unassembled WGS sequence"/>
</dbReference>
<name>A0ABV0GM32_PAENI</name>
<evidence type="ECO:0008006" key="4">
    <source>
        <dbReference type="Google" id="ProtNLM"/>
    </source>
</evidence>
<evidence type="ECO:0000256" key="1">
    <source>
        <dbReference type="SAM" id="MobiDB-lite"/>
    </source>
</evidence>
<gene>
    <name evidence="2" type="ORF">V3C41_00710</name>
</gene>
<organism evidence="2 3">
    <name type="scientific">Paenarthrobacter nicotinovorans</name>
    <name type="common">Arthrobacter nicotinovorans</name>
    <dbReference type="NCBI Taxonomy" id="29320"/>
    <lineage>
        <taxon>Bacteria</taxon>
        <taxon>Bacillati</taxon>
        <taxon>Actinomycetota</taxon>
        <taxon>Actinomycetes</taxon>
        <taxon>Micrococcales</taxon>
        <taxon>Micrococcaceae</taxon>
        <taxon>Paenarthrobacter</taxon>
    </lineage>
</organism>
<keyword evidence="3" id="KW-1185">Reference proteome</keyword>
<reference evidence="2 3" key="1">
    <citation type="journal article" date="2024" name="Appl. Microbiol. Biotechnol.">
        <title>Biosynthetic gene clusters with biotechnological applications in novel Antarctic isolates from Actinomycetota.</title>
        <authorList>
            <person name="Bruna P."/>
            <person name="Nunez-Montero K."/>
            <person name="Contreras M.J."/>
            <person name="Leal K."/>
            <person name="Garcia M."/>
            <person name="Abanto M."/>
            <person name="Barrientos L."/>
        </authorList>
    </citation>
    <scope>NUCLEOTIDE SEQUENCE [LARGE SCALE GENOMIC DNA]</scope>
    <source>
        <strain evidence="2 3">Se16.17</strain>
    </source>
</reference>
<sequence length="155" mass="17151">MPASHLSPPRSQGPVPSELWERMGAEFGLPDLERVRHRLAKLHEDPEPVMQQLVRVFSADGTYCPGFQFREDLSLHPVVLRLFARAMELRIPHNYFSAWMVTGSPGLRDARPVDLLDRLAPAPLIAALERSFGSGSGDGRTAGTTRPIGNGRNKT</sequence>
<protein>
    <recommendedName>
        <fullName evidence="4">DUF2384 domain-containing protein</fullName>
    </recommendedName>
</protein>
<comment type="caution">
    <text evidence="2">The sequence shown here is derived from an EMBL/GenBank/DDBJ whole genome shotgun (WGS) entry which is preliminary data.</text>
</comment>
<evidence type="ECO:0000313" key="2">
    <source>
        <dbReference type="EMBL" id="MEO3939585.1"/>
    </source>
</evidence>
<dbReference type="EMBL" id="JBBMFV010000002">
    <property type="protein sequence ID" value="MEO3939585.1"/>
    <property type="molecule type" value="Genomic_DNA"/>
</dbReference>
<dbReference type="RefSeq" id="WP_209320073.1">
    <property type="nucleotide sequence ID" value="NZ_JBBMFV010000002.1"/>
</dbReference>
<feature type="region of interest" description="Disordered" evidence="1">
    <location>
        <begin position="135"/>
        <end position="155"/>
    </location>
</feature>
<evidence type="ECO:0000313" key="3">
    <source>
        <dbReference type="Proteomes" id="UP001448614"/>
    </source>
</evidence>